<evidence type="ECO:0000259" key="4">
    <source>
        <dbReference type="Pfam" id="PF13458"/>
    </source>
</evidence>
<accession>A0ABS1CRK7</accession>
<keyword evidence="2" id="KW-0732">Signal</keyword>
<dbReference type="RefSeq" id="WP_133218302.1">
    <property type="nucleotide sequence ID" value="NZ_NRSG01000009.1"/>
</dbReference>
<gene>
    <name evidence="5" type="ORF">CKO45_02420</name>
</gene>
<dbReference type="SUPFAM" id="SSF53822">
    <property type="entry name" value="Periplasmic binding protein-like I"/>
    <property type="match status" value="1"/>
</dbReference>
<proteinExistence type="inferred from homology"/>
<organism evidence="5 6">
    <name type="scientific">Paracraurococcus ruber</name>
    <dbReference type="NCBI Taxonomy" id="77675"/>
    <lineage>
        <taxon>Bacteria</taxon>
        <taxon>Pseudomonadati</taxon>
        <taxon>Pseudomonadota</taxon>
        <taxon>Alphaproteobacteria</taxon>
        <taxon>Acetobacterales</taxon>
        <taxon>Roseomonadaceae</taxon>
        <taxon>Paracraurococcus</taxon>
    </lineage>
</organism>
<dbReference type="CDD" id="cd06327">
    <property type="entry name" value="PBP1_SBP-like"/>
    <property type="match status" value="1"/>
</dbReference>
<dbReference type="Pfam" id="PF13458">
    <property type="entry name" value="Peripla_BP_6"/>
    <property type="match status" value="1"/>
</dbReference>
<keyword evidence="6" id="KW-1185">Reference proteome</keyword>
<sequence length="402" mass="42899">MNIARRALVLGAATLPTLARAQAQQTIRLGIISDMSGAFADLSGPNSVLAVRQAIQDAASLGLRVELVTADHQNKPDVAVNIARQWFDRDGVDALIDVPASSAALAANAVVREKNKVFLASAPGTAELTGAQCSPNTVQWTYDTWMLANSTARAMVREGGDSWFFVTADYAFGHSMEVEGAKIITAEGGRVLGNARFPFPGTTDFSAFLLRAQASRAKVVGLAFGGTDMANAVKQATEFGLQRRGQKLAALILFISEVHSMGLATAKGLVCSESFYWDLNDRTRALTARLKRNFNAPPPTMVQAGCYAATLHYLKTVADMGVAEAKRSGAATVARMKAMPCDDDAFGPGTIRADGRKLHPAYLLEVKAPEESRGPWDYYKVLATVPGDQAFRPMAEGGCPLV</sequence>
<evidence type="ECO:0000256" key="3">
    <source>
        <dbReference type="ARBA" id="ARBA00022970"/>
    </source>
</evidence>
<dbReference type="PANTHER" id="PTHR30483:SF6">
    <property type="entry name" value="PERIPLASMIC BINDING PROTEIN OF ABC TRANSPORTER FOR NATURAL AMINO ACIDS"/>
    <property type="match status" value="1"/>
</dbReference>
<keyword evidence="3" id="KW-0029">Amino-acid transport</keyword>
<feature type="domain" description="Leucine-binding protein" evidence="4">
    <location>
        <begin position="26"/>
        <end position="367"/>
    </location>
</feature>
<keyword evidence="3" id="KW-0813">Transport</keyword>
<dbReference type="Proteomes" id="UP000697995">
    <property type="component" value="Unassembled WGS sequence"/>
</dbReference>
<dbReference type="Gene3D" id="3.40.50.2300">
    <property type="match status" value="2"/>
</dbReference>
<dbReference type="EMBL" id="NRSG01000009">
    <property type="protein sequence ID" value="MBK1657083.1"/>
    <property type="molecule type" value="Genomic_DNA"/>
</dbReference>
<dbReference type="PANTHER" id="PTHR30483">
    <property type="entry name" value="LEUCINE-SPECIFIC-BINDING PROTEIN"/>
    <property type="match status" value="1"/>
</dbReference>
<protein>
    <submittedName>
        <fullName evidence="5">ABC transporter permease</fullName>
    </submittedName>
</protein>
<dbReference type="InterPro" id="IPR051010">
    <property type="entry name" value="BCAA_transport"/>
</dbReference>
<evidence type="ECO:0000313" key="5">
    <source>
        <dbReference type="EMBL" id="MBK1657083.1"/>
    </source>
</evidence>
<dbReference type="InterPro" id="IPR028082">
    <property type="entry name" value="Peripla_BP_I"/>
</dbReference>
<name>A0ABS1CRK7_9PROT</name>
<evidence type="ECO:0000256" key="1">
    <source>
        <dbReference type="ARBA" id="ARBA00010062"/>
    </source>
</evidence>
<reference evidence="5 6" key="1">
    <citation type="journal article" date="2020" name="Microorganisms">
        <title>Osmotic Adaptation and Compatible Solute Biosynthesis of Phototrophic Bacteria as Revealed from Genome Analyses.</title>
        <authorList>
            <person name="Imhoff J.F."/>
            <person name="Rahn T."/>
            <person name="Kunzel S."/>
            <person name="Keller A."/>
            <person name="Neulinger S.C."/>
        </authorList>
    </citation>
    <scope>NUCLEOTIDE SEQUENCE [LARGE SCALE GENOMIC DNA]</scope>
    <source>
        <strain evidence="5 6">DSM 15382</strain>
    </source>
</reference>
<evidence type="ECO:0000313" key="6">
    <source>
        <dbReference type="Proteomes" id="UP000697995"/>
    </source>
</evidence>
<comment type="caution">
    <text evidence="5">The sequence shown here is derived from an EMBL/GenBank/DDBJ whole genome shotgun (WGS) entry which is preliminary data.</text>
</comment>
<comment type="similarity">
    <text evidence="1">Belongs to the leucine-binding protein family.</text>
</comment>
<evidence type="ECO:0000256" key="2">
    <source>
        <dbReference type="ARBA" id="ARBA00022729"/>
    </source>
</evidence>
<dbReference type="InterPro" id="IPR028081">
    <property type="entry name" value="Leu-bd"/>
</dbReference>